<dbReference type="InterPro" id="IPR008979">
    <property type="entry name" value="Galactose-bd-like_sf"/>
</dbReference>
<dbReference type="RefSeq" id="WP_167927608.1">
    <property type="nucleotide sequence ID" value="NZ_JAATVY010000021.1"/>
</dbReference>
<dbReference type="Proteomes" id="UP000722989">
    <property type="component" value="Unassembled WGS sequence"/>
</dbReference>
<evidence type="ECO:0000313" key="4">
    <source>
        <dbReference type="Proteomes" id="UP000722989"/>
    </source>
</evidence>
<accession>A0ABX0Y5L1</accession>
<dbReference type="GO" id="GO:0016787">
    <property type="term" value="F:hydrolase activity"/>
    <property type="evidence" value="ECO:0007669"/>
    <property type="project" value="UniProtKB-KW"/>
</dbReference>
<organism evidence="3 4">
    <name type="scientific">Planosporangium thailandense</name>
    <dbReference type="NCBI Taxonomy" id="765197"/>
    <lineage>
        <taxon>Bacteria</taxon>
        <taxon>Bacillati</taxon>
        <taxon>Actinomycetota</taxon>
        <taxon>Actinomycetes</taxon>
        <taxon>Micromonosporales</taxon>
        <taxon>Micromonosporaceae</taxon>
        <taxon>Planosporangium</taxon>
    </lineage>
</organism>
<dbReference type="InterPro" id="IPR005674">
    <property type="entry name" value="CocE/Ser_esterase"/>
</dbReference>
<dbReference type="InterPro" id="IPR000383">
    <property type="entry name" value="Xaa-Pro-like_dom"/>
</dbReference>
<keyword evidence="4" id="KW-1185">Reference proteome</keyword>
<dbReference type="Pfam" id="PF02129">
    <property type="entry name" value="Peptidase_S15"/>
    <property type="match status" value="1"/>
</dbReference>
<sequence length="558" mass="60738">MSTLIRIAGRVFGLPRPRTRRVRGHRGLTVPMRDGVALKADHFAPWPRPGPTVLMRTPYGRGFVLRVLATSIAAQGFHVVLQSCRGTYDSGGVFEPMRHEREDGLDTVGWLRGQPWYSGELCTYGPSYAGFVQWALAAEAGPDLKAMATIATAADFRDSTYAGGAFSLDVVLTWAALLSAQRGSRLANLVEAGRGQPKLRRGLAHLPLREADVVATGEEIAFLRDWLAQPGADYWDQRGHASRRAAVTAPVLMVGGWHDIFLPWQLDDYAALRAAGARPRLTIGPWTHGSFGLLRQSLVESVGWFHQHTGDALHQYTGGAYTGDGKVRPRRAPVRVYVGGARVWREFEDWPPDDARARDWFLSPGGELAGHPPQLGAAPTRFRYDPADPTPSVGGPRLLAGGAGSLDNRDLEARPDVLTFTTAPLRQPVTALGPVSATIYARASGDHFDIFVRLCDVTTSGRSWNLCDGLVRVSPGRFPADASGVRAVRVDLWPTAHLFRPGHRIRVQVSGGAHPRFARNTCTGEPLATATRLLPVDVEVFGDPRYPSALRLTEDGQG</sequence>
<reference evidence="3 4" key="1">
    <citation type="submission" date="2020-03" db="EMBL/GenBank/DDBJ databases">
        <title>WGS of the type strain of Planosporangium spp.</title>
        <authorList>
            <person name="Thawai C."/>
        </authorList>
    </citation>
    <scope>NUCLEOTIDE SEQUENCE [LARGE SCALE GENOMIC DNA]</scope>
    <source>
        <strain evidence="3 4">TBRC 5610</strain>
    </source>
</reference>
<gene>
    <name evidence="3" type="ORF">HC031_23680</name>
</gene>
<dbReference type="Gene3D" id="3.40.50.1820">
    <property type="entry name" value="alpha/beta hydrolase"/>
    <property type="match status" value="1"/>
</dbReference>
<dbReference type="SMART" id="SM00939">
    <property type="entry name" value="PepX_C"/>
    <property type="match status" value="1"/>
</dbReference>
<dbReference type="EMBL" id="JAATVY010000021">
    <property type="protein sequence ID" value="NJC72695.1"/>
    <property type="molecule type" value="Genomic_DNA"/>
</dbReference>
<evidence type="ECO:0000256" key="1">
    <source>
        <dbReference type="ARBA" id="ARBA00022801"/>
    </source>
</evidence>
<name>A0ABX0Y5L1_9ACTN</name>
<proteinExistence type="predicted"/>
<dbReference type="PANTHER" id="PTHR43056:SF10">
    <property type="entry name" value="COCE_NOND FAMILY, PUTATIVE (AFU_ORTHOLOGUE AFUA_7G00600)-RELATED"/>
    <property type="match status" value="1"/>
</dbReference>
<dbReference type="SUPFAM" id="SSF53474">
    <property type="entry name" value="alpha/beta-Hydrolases"/>
    <property type="match status" value="1"/>
</dbReference>
<dbReference type="Gene3D" id="2.60.120.260">
    <property type="entry name" value="Galactose-binding domain-like"/>
    <property type="match status" value="1"/>
</dbReference>
<keyword evidence="1 3" id="KW-0378">Hydrolase</keyword>
<protein>
    <submittedName>
        <fullName evidence="3">CocE/NonD family hydrolase</fullName>
    </submittedName>
</protein>
<comment type="caution">
    <text evidence="3">The sequence shown here is derived from an EMBL/GenBank/DDBJ whole genome shotgun (WGS) entry which is preliminary data.</text>
</comment>
<dbReference type="NCBIfam" id="TIGR00976">
    <property type="entry name" value="CocE_NonD"/>
    <property type="match status" value="1"/>
</dbReference>
<feature type="domain" description="Xaa-Pro dipeptidyl-peptidase C-terminal" evidence="2">
    <location>
        <begin position="324"/>
        <end position="551"/>
    </location>
</feature>
<evidence type="ECO:0000313" key="3">
    <source>
        <dbReference type="EMBL" id="NJC72695.1"/>
    </source>
</evidence>
<dbReference type="SUPFAM" id="SSF49785">
    <property type="entry name" value="Galactose-binding domain-like"/>
    <property type="match status" value="1"/>
</dbReference>
<dbReference type="InterPro" id="IPR029058">
    <property type="entry name" value="AB_hydrolase_fold"/>
</dbReference>
<dbReference type="Gene3D" id="1.10.3020.10">
    <property type="entry name" value="alpha-amino acid ester hydrolase ( Helical cap domain)"/>
    <property type="match status" value="1"/>
</dbReference>
<dbReference type="InterPro" id="IPR050585">
    <property type="entry name" value="Xaa-Pro_dipeptidyl-ppase/CocE"/>
</dbReference>
<dbReference type="Pfam" id="PF08530">
    <property type="entry name" value="PepX_C"/>
    <property type="match status" value="1"/>
</dbReference>
<dbReference type="InterPro" id="IPR013736">
    <property type="entry name" value="Xaa-Pro_dipept_C"/>
</dbReference>
<evidence type="ECO:0000259" key="2">
    <source>
        <dbReference type="SMART" id="SM00939"/>
    </source>
</evidence>
<dbReference type="PANTHER" id="PTHR43056">
    <property type="entry name" value="PEPTIDASE S9 PROLYL OLIGOPEPTIDASE"/>
    <property type="match status" value="1"/>
</dbReference>